<evidence type="ECO:0000313" key="8">
    <source>
        <dbReference type="EMBL" id="GMA41645.1"/>
    </source>
</evidence>
<feature type="transmembrane region" description="Helical" evidence="7">
    <location>
        <begin position="171"/>
        <end position="192"/>
    </location>
</feature>
<evidence type="ECO:0000256" key="2">
    <source>
        <dbReference type="ARBA" id="ARBA00008974"/>
    </source>
</evidence>
<name>A0ABQ6IUN9_9MICO</name>
<dbReference type="InterPro" id="IPR001248">
    <property type="entry name" value="Pur-cyt_permease"/>
</dbReference>
<feature type="transmembrane region" description="Helical" evidence="7">
    <location>
        <begin position="65"/>
        <end position="84"/>
    </location>
</feature>
<comment type="subcellular location">
    <subcellularLocation>
        <location evidence="1">Membrane</location>
        <topology evidence="1">Multi-pass membrane protein</topology>
    </subcellularLocation>
</comment>
<dbReference type="PANTHER" id="PTHR30569">
    <property type="entry name" value="CYTOSINE TRANSPORTER CODB"/>
    <property type="match status" value="1"/>
</dbReference>
<sequence length="309" mass="31920">MSWFTFGMTEKRRSFVEQRALTAVPAGERQHWLAVAAIQAGYMVSVTSLWTGALIVTSMTLTDTIVAGTIGYLIVVGLSVLMGMQGSDLGVPTIEASTSAFGEKGAQWLISALLIASLIGWFAINAGLVGAAFSGLLSESFGVDVPVIVSTIGWGLIMLATAVVGFGGLKILNAIGVPIMIVVCAIGVWVGIRDQGLAALQEVQPDGKMTMVAAIGVVVGGYAVGALTAADVTRYQRTRVDVAKAVTLGIRPPGSPCCGPEPCCLSSPAVRISQRSSSARGCRCWASSASSCRPGRPTPATRTPRASTS</sequence>
<keyword evidence="4 7" id="KW-1133">Transmembrane helix</keyword>
<protein>
    <recommendedName>
        <fullName evidence="10">Cytosine permease</fullName>
    </recommendedName>
</protein>
<gene>
    <name evidence="8" type="ORF">GCM10025883_36900</name>
</gene>
<reference evidence="9" key="1">
    <citation type="journal article" date="2019" name="Int. J. Syst. Evol. Microbiol.">
        <title>The Global Catalogue of Microorganisms (GCM) 10K type strain sequencing project: providing services to taxonomists for standard genome sequencing and annotation.</title>
        <authorList>
            <consortium name="The Broad Institute Genomics Platform"/>
            <consortium name="The Broad Institute Genome Sequencing Center for Infectious Disease"/>
            <person name="Wu L."/>
            <person name="Ma J."/>
        </authorList>
    </citation>
    <scope>NUCLEOTIDE SEQUENCE [LARGE SCALE GENOMIC DNA]</scope>
    <source>
        <strain evidence="9">NBRC 113072</strain>
    </source>
</reference>
<dbReference type="EMBL" id="BSUO01000001">
    <property type="protein sequence ID" value="GMA41645.1"/>
    <property type="molecule type" value="Genomic_DNA"/>
</dbReference>
<evidence type="ECO:0000313" key="9">
    <source>
        <dbReference type="Proteomes" id="UP001157126"/>
    </source>
</evidence>
<evidence type="ECO:0000256" key="4">
    <source>
        <dbReference type="ARBA" id="ARBA00022989"/>
    </source>
</evidence>
<accession>A0ABQ6IUN9</accession>
<feature type="transmembrane region" description="Helical" evidence="7">
    <location>
        <begin position="32"/>
        <end position="53"/>
    </location>
</feature>
<feature type="transmembrane region" description="Helical" evidence="7">
    <location>
        <begin position="145"/>
        <end position="164"/>
    </location>
</feature>
<evidence type="ECO:0000256" key="3">
    <source>
        <dbReference type="ARBA" id="ARBA00022692"/>
    </source>
</evidence>
<evidence type="ECO:0000256" key="6">
    <source>
        <dbReference type="SAM" id="MobiDB-lite"/>
    </source>
</evidence>
<keyword evidence="3 7" id="KW-0812">Transmembrane</keyword>
<evidence type="ECO:0008006" key="10">
    <source>
        <dbReference type="Google" id="ProtNLM"/>
    </source>
</evidence>
<feature type="region of interest" description="Disordered" evidence="6">
    <location>
        <begin position="287"/>
        <end position="309"/>
    </location>
</feature>
<keyword evidence="9" id="KW-1185">Reference proteome</keyword>
<evidence type="ECO:0000256" key="5">
    <source>
        <dbReference type="ARBA" id="ARBA00023136"/>
    </source>
</evidence>
<dbReference type="InterPro" id="IPR030191">
    <property type="entry name" value="CodB"/>
</dbReference>
<organism evidence="8 9">
    <name type="scientific">Mobilicoccus caccae</name>
    <dbReference type="NCBI Taxonomy" id="1859295"/>
    <lineage>
        <taxon>Bacteria</taxon>
        <taxon>Bacillati</taxon>
        <taxon>Actinomycetota</taxon>
        <taxon>Actinomycetes</taxon>
        <taxon>Micrococcales</taxon>
        <taxon>Dermatophilaceae</taxon>
        <taxon>Mobilicoccus</taxon>
    </lineage>
</organism>
<keyword evidence="5 7" id="KW-0472">Membrane</keyword>
<dbReference type="Gene3D" id="1.10.4160.10">
    <property type="entry name" value="Hydantoin permease"/>
    <property type="match status" value="1"/>
</dbReference>
<dbReference type="Pfam" id="PF02133">
    <property type="entry name" value="Transp_cyt_pur"/>
    <property type="match status" value="1"/>
</dbReference>
<dbReference type="Proteomes" id="UP001157126">
    <property type="component" value="Unassembled WGS sequence"/>
</dbReference>
<evidence type="ECO:0000256" key="7">
    <source>
        <dbReference type="SAM" id="Phobius"/>
    </source>
</evidence>
<evidence type="ECO:0000256" key="1">
    <source>
        <dbReference type="ARBA" id="ARBA00004141"/>
    </source>
</evidence>
<proteinExistence type="inferred from homology"/>
<feature type="transmembrane region" description="Helical" evidence="7">
    <location>
        <begin position="105"/>
        <end position="133"/>
    </location>
</feature>
<comment type="similarity">
    <text evidence="2">Belongs to the purine-cytosine permease (2.A.39) family.</text>
</comment>
<dbReference type="PANTHER" id="PTHR30569:SF0">
    <property type="entry name" value="CYTOSINE PERMEASE"/>
    <property type="match status" value="1"/>
</dbReference>
<comment type="caution">
    <text evidence="8">The sequence shown here is derived from an EMBL/GenBank/DDBJ whole genome shotgun (WGS) entry which is preliminary data.</text>
</comment>
<feature type="transmembrane region" description="Helical" evidence="7">
    <location>
        <begin position="212"/>
        <end position="230"/>
    </location>
</feature>